<evidence type="ECO:0000313" key="2">
    <source>
        <dbReference type="EMBL" id="KAL2061192.1"/>
    </source>
</evidence>
<sequence length="280" mass="32020">MGFLHFACFHPRQRLIQLSPLQYKSTSYVTFLSRSPFTSLIRTQNRRLLSKKTWPARFYSTNGIPSKGTATTTYGNHDLASKLRDMEKDHTHKIYSPSKAQERIQTPGMKHKHDLSEEQVLIGGSKPVIKQNDESSTEGRGFPIDEFHVLLLLIIIWILTNNPTPLSDWLIREEIKEALVVTKSQAEAMDEVFGATVKCTTGSVEAMYGAIRVGSCPDPNSLWLRAIRYRAKAERGELATNKMRAVRMENKKRREKSAREKSEELERKEETHRDASKTSQ</sequence>
<organism evidence="2 3">
    <name type="scientific">Oculimacula yallundae</name>
    <dbReference type="NCBI Taxonomy" id="86028"/>
    <lineage>
        <taxon>Eukaryota</taxon>
        <taxon>Fungi</taxon>
        <taxon>Dikarya</taxon>
        <taxon>Ascomycota</taxon>
        <taxon>Pezizomycotina</taxon>
        <taxon>Leotiomycetes</taxon>
        <taxon>Helotiales</taxon>
        <taxon>Ploettnerulaceae</taxon>
        <taxon>Oculimacula</taxon>
    </lineage>
</organism>
<reference evidence="2 3" key="1">
    <citation type="journal article" date="2024" name="Commun. Biol.">
        <title>Comparative genomic analysis of thermophilic fungi reveals convergent evolutionary adaptations and gene losses.</title>
        <authorList>
            <person name="Steindorff A.S."/>
            <person name="Aguilar-Pontes M.V."/>
            <person name="Robinson A.J."/>
            <person name="Andreopoulos B."/>
            <person name="LaButti K."/>
            <person name="Kuo A."/>
            <person name="Mondo S."/>
            <person name="Riley R."/>
            <person name="Otillar R."/>
            <person name="Haridas S."/>
            <person name="Lipzen A."/>
            <person name="Grimwood J."/>
            <person name="Schmutz J."/>
            <person name="Clum A."/>
            <person name="Reid I.D."/>
            <person name="Moisan M.C."/>
            <person name="Butler G."/>
            <person name="Nguyen T.T.M."/>
            <person name="Dewar K."/>
            <person name="Conant G."/>
            <person name="Drula E."/>
            <person name="Henrissat B."/>
            <person name="Hansel C."/>
            <person name="Singer S."/>
            <person name="Hutchinson M.I."/>
            <person name="de Vries R.P."/>
            <person name="Natvig D.O."/>
            <person name="Powell A.J."/>
            <person name="Tsang A."/>
            <person name="Grigoriev I.V."/>
        </authorList>
    </citation>
    <scope>NUCLEOTIDE SEQUENCE [LARGE SCALE GENOMIC DNA]</scope>
    <source>
        <strain evidence="2 3">CBS 494.80</strain>
    </source>
</reference>
<protein>
    <submittedName>
        <fullName evidence="2">Uncharacterized protein</fullName>
    </submittedName>
</protein>
<name>A0ABR4BU68_9HELO</name>
<evidence type="ECO:0000256" key="1">
    <source>
        <dbReference type="SAM" id="MobiDB-lite"/>
    </source>
</evidence>
<evidence type="ECO:0000313" key="3">
    <source>
        <dbReference type="Proteomes" id="UP001595075"/>
    </source>
</evidence>
<comment type="caution">
    <text evidence="2">The sequence shown here is derived from an EMBL/GenBank/DDBJ whole genome shotgun (WGS) entry which is preliminary data.</text>
</comment>
<gene>
    <name evidence="2" type="ORF">VTL71DRAFT_7465</name>
</gene>
<feature type="region of interest" description="Disordered" evidence="1">
    <location>
        <begin position="242"/>
        <end position="280"/>
    </location>
</feature>
<accession>A0ABR4BU68</accession>
<dbReference type="Proteomes" id="UP001595075">
    <property type="component" value="Unassembled WGS sequence"/>
</dbReference>
<dbReference type="EMBL" id="JAZHXI010000019">
    <property type="protein sequence ID" value="KAL2061192.1"/>
    <property type="molecule type" value="Genomic_DNA"/>
</dbReference>
<keyword evidence="3" id="KW-1185">Reference proteome</keyword>
<proteinExistence type="predicted"/>
<feature type="compositionally biased region" description="Basic and acidic residues" evidence="1">
    <location>
        <begin position="257"/>
        <end position="280"/>
    </location>
</feature>